<name>A0A401ZY64_9CHLR</name>
<feature type="transmembrane region" description="Helical" evidence="1">
    <location>
        <begin position="24"/>
        <end position="41"/>
    </location>
</feature>
<keyword evidence="1" id="KW-1133">Transmembrane helix</keyword>
<feature type="transmembrane region" description="Helical" evidence="1">
    <location>
        <begin position="112"/>
        <end position="135"/>
    </location>
</feature>
<gene>
    <name evidence="2" type="ORF">KTT_16670</name>
</gene>
<dbReference type="EMBL" id="BIFR01000001">
    <property type="protein sequence ID" value="GCE11808.1"/>
    <property type="molecule type" value="Genomic_DNA"/>
</dbReference>
<dbReference type="OrthoDB" id="152848at2"/>
<feature type="transmembrane region" description="Helical" evidence="1">
    <location>
        <begin position="203"/>
        <end position="223"/>
    </location>
</feature>
<reference evidence="3" key="1">
    <citation type="submission" date="2018-12" db="EMBL/GenBank/DDBJ databases">
        <title>Tengunoibacter tsumagoiensis gen. nov., sp. nov., Dictyobacter kobayashii sp. nov., D. alpinus sp. nov., and D. joshuensis sp. nov. and description of Dictyobacteraceae fam. nov. within the order Ktedonobacterales isolated from Tengu-no-mugimeshi.</title>
        <authorList>
            <person name="Wang C.M."/>
            <person name="Zheng Y."/>
            <person name="Sakai Y."/>
            <person name="Toyoda A."/>
            <person name="Minakuchi Y."/>
            <person name="Abe K."/>
            <person name="Yokota A."/>
            <person name="Yabe S."/>
        </authorList>
    </citation>
    <scope>NUCLEOTIDE SEQUENCE [LARGE SCALE GENOMIC DNA]</scope>
    <source>
        <strain evidence="3">Uno3</strain>
    </source>
</reference>
<accession>A0A401ZY64</accession>
<proteinExistence type="predicted"/>
<protein>
    <submittedName>
        <fullName evidence="2">Uncharacterized protein</fullName>
    </submittedName>
</protein>
<dbReference type="RefSeq" id="WP_126579483.1">
    <property type="nucleotide sequence ID" value="NZ_BIFR01000001.1"/>
</dbReference>
<dbReference type="AlphaFoldDB" id="A0A401ZY64"/>
<evidence type="ECO:0000256" key="1">
    <source>
        <dbReference type="SAM" id="Phobius"/>
    </source>
</evidence>
<evidence type="ECO:0000313" key="2">
    <source>
        <dbReference type="EMBL" id="GCE11808.1"/>
    </source>
</evidence>
<organism evidence="2 3">
    <name type="scientific">Tengunoibacter tsumagoiensis</name>
    <dbReference type="NCBI Taxonomy" id="2014871"/>
    <lineage>
        <taxon>Bacteria</taxon>
        <taxon>Bacillati</taxon>
        <taxon>Chloroflexota</taxon>
        <taxon>Ktedonobacteria</taxon>
        <taxon>Ktedonobacterales</taxon>
        <taxon>Dictyobacteraceae</taxon>
        <taxon>Tengunoibacter</taxon>
    </lineage>
</organism>
<feature type="transmembrane region" description="Helical" evidence="1">
    <location>
        <begin position="147"/>
        <end position="167"/>
    </location>
</feature>
<feature type="transmembrane region" description="Helical" evidence="1">
    <location>
        <begin position="61"/>
        <end position="78"/>
    </location>
</feature>
<feature type="transmembrane region" description="Helical" evidence="1">
    <location>
        <begin position="235"/>
        <end position="259"/>
    </location>
</feature>
<keyword evidence="1" id="KW-0472">Membrane</keyword>
<keyword evidence="1" id="KW-0812">Transmembrane</keyword>
<dbReference type="Proteomes" id="UP000287352">
    <property type="component" value="Unassembled WGS sequence"/>
</dbReference>
<feature type="transmembrane region" description="Helical" evidence="1">
    <location>
        <begin position="174"/>
        <end position="191"/>
    </location>
</feature>
<keyword evidence="3" id="KW-1185">Reference proteome</keyword>
<evidence type="ECO:0000313" key="3">
    <source>
        <dbReference type="Proteomes" id="UP000287352"/>
    </source>
</evidence>
<sequence length="265" mass="29364">MDTLASTFVGALQFEFAMQIRRRVMWVTFFFFAIFVYALAGQGNWSHWQGNRSATDSFADWTVVVNLLLPIAVGVLLADRLRRDKSTRVDELLYTVEGSLGGRLVGKYLGSILATLIPFFLVYLGGMAFITYHWAPIEGFAQALTQWPVALAMFLAVVVPGALFVAGFSIAVPFVVWVPLYQLLFVCYWFWGNALEPGKGIPTLSNTILTPFGAFMLAGFFGADSGMVIHKATAVQGLASLILLIVLGFCAILAVWQYIRWHLSR</sequence>
<comment type="caution">
    <text evidence="2">The sequence shown here is derived from an EMBL/GenBank/DDBJ whole genome shotgun (WGS) entry which is preliminary data.</text>
</comment>